<evidence type="ECO:0000313" key="21">
    <source>
        <dbReference type="EMBL" id="TVU39049.1"/>
    </source>
</evidence>
<dbReference type="InterPro" id="IPR000823">
    <property type="entry name" value="Peroxidase_pln"/>
</dbReference>
<keyword evidence="7 15" id="KW-0106">Calcium</keyword>
<keyword evidence="18" id="KW-0964">Secreted</keyword>
<feature type="binding site" evidence="15">
    <location>
        <position position="279"/>
    </location>
    <ligand>
        <name>Ca(2+)</name>
        <dbReference type="ChEBI" id="CHEBI:29108"/>
        <label>2</label>
    </ligand>
</feature>
<feature type="site" description="Transition state stabilizer" evidence="16">
    <location>
        <position position="99"/>
    </location>
</feature>
<dbReference type="SUPFAM" id="SSF48113">
    <property type="entry name" value="Heme-dependent peroxidases"/>
    <property type="match status" value="1"/>
</dbReference>
<dbReference type="Gene3D" id="1.10.420.10">
    <property type="entry name" value="Peroxidase, domain 2"/>
    <property type="match status" value="1"/>
</dbReference>
<feature type="disulfide bond" evidence="17">
    <location>
        <begin position="152"/>
        <end position="350"/>
    </location>
</feature>
<evidence type="ECO:0000256" key="3">
    <source>
        <dbReference type="ARBA" id="ARBA00006873"/>
    </source>
</evidence>
<dbReference type="GO" id="GO:0140825">
    <property type="term" value="F:lactoperoxidase activity"/>
    <property type="evidence" value="ECO:0007669"/>
    <property type="project" value="UniProtKB-EC"/>
</dbReference>
<evidence type="ECO:0000256" key="10">
    <source>
        <dbReference type="ARBA" id="ARBA00023157"/>
    </source>
</evidence>
<feature type="disulfide bond" evidence="17">
    <location>
        <begin position="72"/>
        <end position="146"/>
    </location>
</feature>
<keyword evidence="22" id="KW-1185">Reference proteome</keyword>
<keyword evidence="11" id="KW-0873">Pyrrolidone carboxylic acid</keyword>
<evidence type="ECO:0000256" key="15">
    <source>
        <dbReference type="PIRSR" id="PIRSR600823-3"/>
    </source>
</evidence>
<dbReference type="PRINTS" id="PR00461">
    <property type="entry name" value="PLPEROXIDASE"/>
</dbReference>
<feature type="non-terminal residue" evidence="21">
    <location>
        <position position="1"/>
    </location>
</feature>
<feature type="signal peptide" evidence="18">
    <location>
        <begin position="1"/>
        <end position="28"/>
    </location>
</feature>
<keyword evidence="8 18" id="KW-0560">Oxidoreductase</keyword>
<feature type="binding site" evidence="15">
    <location>
        <position position="225"/>
    </location>
    <ligand>
        <name>Ca(2+)</name>
        <dbReference type="ChEBI" id="CHEBI:29108"/>
        <label>2</label>
    </ligand>
</feature>
<protein>
    <recommendedName>
        <fullName evidence="18">Peroxidase</fullName>
        <ecNumber evidence="18">1.11.1.7</ecNumber>
    </recommendedName>
</protein>
<proteinExistence type="inferred from homology"/>
<name>A0A5J9VSB5_9POAL</name>
<feature type="binding site" evidence="15">
    <location>
        <position position="274"/>
    </location>
    <ligand>
        <name>Ca(2+)</name>
        <dbReference type="ChEBI" id="CHEBI:29108"/>
        <label>2</label>
    </ligand>
</feature>
<evidence type="ECO:0000259" key="20">
    <source>
        <dbReference type="PROSITE" id="PS50873"/>
    </source>
</evidence>
<keyword evidence="18" id="KW-0732">Signal</keyword>
<keyword evidence="10 17" id="KW-1015">Disulfide bond</keyword>
<evidence type="ECO:0000256" key="9">
    <source>
        <dbReference type="ARBA" id="ARBA00023004"/>
    </source>
</evidence>
<keyword evidence="6 15" id="KW-0479">Metal-binding</keyword>
<comment type="function">
    <text evidence="18">Removal of H(2)O(2), oxidation of toxic reductants, biosynthesis and degradation of lignin, suberization, auxin catabolism, response to environmental stresses such as wounding, pathogen attack and oxidative stress.</text>
</comment>
<dbReference type="FunFam" id="1.10.420.10:FF:000001">
    <property type="entry name" value="Peroxidase"/>
    <property type="match status" value="1"/>
</dbReference>
<comment type="similarity">
    <text evidence="18">Belongs to the peroxidase family. Classical plant (class III) peroxidase subfamily.</text>
</comment>
<dbReference type="AlphaFoldDB" id="A0A5J9VSB5"/>
<evidence type="ECO:0000256" key="7">
    <source>
        <dbReference type="ARBA" id="ARBA00022837"/>
    </source>
</evidence>
<feature type="binding site" evidence="15">
    <location>
        <position position="107"/>
    </location>
    <ligand>
        <name>Ca(2+)</name>
        <dbReference type="ChEBI" id="CHEBI:29108"/>
        <label>1</label>
    </ligand>
</feature>
<evidence type="ECO:0000256" key="12">
    <source>
        <dbReference type="ARBA" id="ARBA00023324"/>
    </source>
</evidence>
<evidence type="ECO:0000256" key="11">
    <source>
        <dbReference type="ARBA" id="ARBA00023283"/>
    </source>
</evidence>
<evidence type="ECO:0000256" key="13">
    <source>
        <dbReference type="PIRSR" id="PIRSR600823-1"/>
    </source>
</evidence>
<dbReference type="InterPro" id="IPR033905">
    <property type="entry name" value="Secretory_peroxidase"/>
</dbReference>
<evidence type="ECO:0000256" key="16">
    <source>
        <dbReference type="PIRSR" id="PIRSR600823-4"/>
    </source>
</evidence>
<dbReference type="Proteomes" id="UP000324897">
    <property type="component" value="Chromosome 4"/>
</dbReference>
<comment type="caution">
    <text evidence="21">The sequence shown here is derived from an EMBL/GenBank/DDBJ whole genome shotgun (WGS) entry which is preliminary data.</text>
</comment>
<dbReference type="Gene3D" id="1.10.520.10">
    <property type="match status" value="1"/>
</dbReference>
<dbReference type="Pfam" id="PF00141">
    <property type="entry name" value="peroxidase"/>
    <property type="match status" value="1"/>
</dbReference>
<dbReference type="GO" id="GO:0042744">
    <property type="term" value="P:hydrogen peroxide catabolic process"/>
    <property type="evidence" value="ECO:0007669"/>
    <property type="project" value="UniProtKB-KW"/>
</dbReference>
<comment type="catalytic activity">
    <reaction evidence="1 18">
        <text>2 a phenolic donor + H2O2 = 2 a phenolic radical donor + 2 H2O</text>
        <dbReference type="Rhea" id="RHEA:56136"/>
        <dbReference type="ChEBI" id="CHEBI:15377"/>
        <dbReference type="ChEBI" id="CHEBI:16240"/>
        <dbReference type="ChEBI" id="CHEBI:139520"/>
        <dbReference type="ChEBI" id="CHEBI:139521"/>
        <dbReference type="EC" id="1.11.1.7"/>
    </reaction>
</comment>
<evidence type="ECO:0000256" key="19">
    <source>
        <dbReference type="SAM" id="MobiDB-lite"/>
    </source>
</evidence>
<dbReference type="GO" id="GO:0006979">
    <property type="term" value="P:response to oxidative stress"/>
    <property type="evidence" value="ECO:0007669"/>
    <property type="project" value="UniProtKB-UniRule"/>
</dbReference>
<dbReference type="PANTHER" id="PTHR31517">
    <property type="match status" value="1"/>
</dbReference>
<dbReference type="PROSITE" id="PS00435">
    <property type="entry name" value="PEROXIDASE_1"/>
    <property type="match status" value="1"/>
</dbReference>
<evidence type="ECO:0000256" key="2">
    <source>
        <dbReference type="ARBA" id="ARBA00004613"/>
    </source>
</evidence>
<keyword evidence="5 18" id="KW-0349">Heme</keyword>
<dbReference type="GO" id="GO:0046872">
    <property type="term" value="F:metal ion binding"/>
    <property type="evidence" value="ECO:0007669"/>
    <property type="project" value="UniProtKB-UniRule"/>
</dbReference>
<keyword evidence="4 18" id="KW-0575">Peroxidase</keyword>
<comment type="cofactor">
    <cofactor evidence="15 18">
        <name>Ca(2+)</name>
        <dbReference type="ChEBI" id="CHEBI:29108"/>
    </cofactor>
    <text evidence="15 18">Binds 2 calcium ions per subunit.</text>
</comment>
<dbReference type="Gramene" id="TVU39049">
    <property type="protein sequence ID" value="TVU39049"/>
    <property type="gene ID" value="EJB05_12451"/>
</dbReference>
<reference evidence="21 22" key="1">
    <citation type="journal article" date="2019" name="Sci. Rep.">
        <title>A high-quality genome of Eragrostis curvula grass provides insights into Poaceae evolution and supports new strategies to enhance forage quality.</title>
        <authorList>
            <person name="Carballo J."/>
            <person name="Santos B.A.C.M."/>
            <person name="Zappacosta D."/>
            <person name="Garbus I."/>
            <person name="Selva J.P."/>
            <person name="Gallo C.A."/>
            <person name="Diaz A."/>
            <person name="Albertini E."/>
            <person name="Caccamo M."/>
            <person name="Echenique V."/>
        </authorList>
    </citation>
    <scope>NUCLEOTIDE SEQUENCE [LARGE SCALE GENOMIC DNA]</scope>
    <source>
        <strain evidence="22">cv. Victoria</strain>
        <tissue evidence="21">Leaf</tissue>
    </source>
</reference>
<feature type="domain" description="Plant heme peroxidase family profile" evidence="20">
    <location>
        <begin position="62"/>
        <end position="354"/>
    </location>
</feature>
<dbReference type="GO" id="GO:0020037">
    <property type="term" value="F:heme binding"/>
    <property type="evidence" value="ECO:0007669"/>
    <property type="project" value="UniProtKB-UniRule"/>
</dbReference>
<dbReference type="PRINTS" id="PR00458">
    <property type="entry name" value="PEROXIDASE"/>
</dbReference>
<keyword evidence="12 18" id="KW-0376">Hydrogen peroxide</keyword>
<gene>
    <name evidence="21" type="ORF">EJB05_12451</name>
</gene>
<feature type="disulfide bond" evidence="17">
    <location>
        <begin position="231"/>
        <end position="259"/>
    </location>
</feature>
<feature type="binding site" evidence="15">
    <location>
        <position position="271"/>
    </location>
    <ligand>
        <name>Ca(2+)</name>
        <dbReference type="ChEBI" id="CHEBI:29108"/>
        <label>2</label>
    </ligand>
</feature>
<dbReference type="PROSITE" id="PS50873">
    <property type="entry name" value="PEROXIDASE_4"/>
    <property type="match status" value="1"/>
</dbReference>
<organism evidence="21 22">
    <name type="scientific">Eragrostis curvula</name>
    <name type="common">weeping love grass</name>
    <dbReference type="NCBI Taxonomy" id="38414"/>
    <lineage>
        <taxon>Eukaryota</taxon>
        <taxon>Viridiplantae</taxon>
        <taxon>Streptophyta</taxon>
        <taxon>Embryophyta</taxon>
        <taxon>Tracheophyta</taxon>
        <taxon>Spermatophyta</taxon>
        <taxon>Magnoliopsida</taxon>
        <taxon>Liliopsida</taxon>
        <taxon>Poales</taxon>
        <taxon>Poaceae</taxon>
        <taxon>PACMAD clade</taxon>
        <taxon>Chloridoideae</taxon>
        <taxon>Eragrostideae</taxon>
        <taxon>Eragrostidinae</taxon>
        <taxon>Eragrostis</taxon>
    </lineage>
</organism>
<dbReference type="EMBL" id="RWGY01000007">
    <property type="protein sequence ID" value="TVU39049.1"/>
    <property type="molecule type" value="Genomic_DNA"/>
</dbReference>
<sequence>MRTSAAVSLVLTLSLFVLLLGALASADGYGNNGGGGGGKGDDNGHGQEGSYTPPAYDKPVEGLDAGYYRKSCPDMEAIVQKAVKKALDKDYTLAAGLIRLYFHDFAVRVRSLHLMIEFLLRRADASKTLRGFELIDAIKAEVEAKCKGVVSCADILTAAARDASTAVGVPYWSLRYGRKDGSESRKDEADRYVPMGDEPVTNLITFFESNGLNILDLVALSGAHTIGRATCGTVKPGLCQRKRSGSLDARYADFLTRKCAAGSDGEYLELDGETPTAFDNRYYKNLMSGKGLLPTDERLLDDSRTKHFVTMFANQQGSSGIFTHQFAQSMRRLGEAQVLTGDEGGVRRMCSVFDY</sequence>
<evidence type="ECO:0000256" key="14">
    <source>
        <dbReference type="PIRSR" id="PIRSR600823-2"/>
    </source>
</evidence>
<feature type="chain" id="PRO_5023972444" description="Peroxidase" evidence="18">
    <location>
        <begin position="29"/>
        <end position="355"/>
    </location>
</feature>
<feature type="binding site" description="axial binding residue" evidence="15">
    <location>
        <position position="224"/>
    </location>
    <ligand>
        <name>heme b</name>
        <dbReference type="ChEBI" id="CHEBI:60344"/>
    </ligand>
    <ligandPart>
        <name>Fe</name>
        <dbReference type="ChEBI" id="CHEBI:18248"/>
    </ligandPart>
</feature>
<feature type="active site" description="Proton acceptor" evidence="13">
    <location>
        <position position="103"/>
    </location>
</feature>
<dbReference type="InterPro" id="IPR002016">
    <property type="entry name" value="Haem_peroxidase"/>
</dbReference>
<comment type="cofactor">
    <cofactor evidence="15 18">
        <name>heme b</name>
        <dbReference type="ChEBI" id="CHEBI:60344"/>
    </cofactor>
    <text evidence="15 18">Binds 1 heme b (iron(II)-protoporphyrin IX) group per subunit.</text>
</comment>
<accession>A0A5J9VSB5</accession>
<dbReference type="CDD" id="cd00693">
    <property type="entry name" value="secretory_peroxidase"/>
    <property type="match status" value="1"/>
</dbReference>
<evidence type="ECO:0000256" key="1">
    <source>
        <dbReference type="ARBA" id="ARBA00000189"/>
    </source>
</evidence>
<evidence type="ECO:0000256" key="5">
    <source>
        <dbReference type="ARBA" id="ARBA00022617"/>
    </source>
</evidence>
<evidence type="ECO:0000313" key="22">
    <source>
        <dbReference type="Proteomes" id="UP000324897"/>
    </source>
</evidence>
<dbReference type="InterPro" id="IPR010255">
    <property type="entry name" value="Haem_peroxidase_sf"/>
</dbReference>
<evidence type="ECO:0000256" key="8">
    <source>
        <dbReference type="ARBA" id="ARBA00023002"/>
    </source>
</evidence>
<feature type="region of interest" description="Disordered" evidence="19">
    <location>
        <begin position="34"/>
        <end position="58"/>
    </location>
</feature>
<feature type="binding site" evidence="15">
    <location>
        <position position="104"/>
    </location>
    <ligand>
        <name>Ca(2+)</name>
        <dbReference type="ChEBI" id="CHEBI:29108"/>
        <label>1</label>
    </ligand>
</feature>
<dbReference type="EC" id="1.11.1.7" evidence="18"/>
<evidence type="ECO:0000256" key="6">
    <source>
        <dbReference type="ARBA" id="ARBA00022723"/>
    </source>
</evidence>
<dbReference type="GO" id="GO:0005576">
    <property type="term" value="C:extracellular region"/>
    <property type="evidence" value="ECO:0007669"/>
    <property type="project" value="UniProtKB-SubCell"/>
</dbReference>
<comment type="subcellular location">
    <subcellularLocation>
        <location evidence="2 18">Secreted</location>
    </subcellularLocation>
</comment>
<feature type="binding site" evidence="14">
    <location>
        <position position="194"/>
    </location>
    <ligand>
        <name>substrate</name>
    </ligand>
</feature>
<evidence type="ECO:0000256" key="18">
    <source>
        <dbReference type="RuleBase" id="RU362060"/>
    </source>
</evidence>
<dbReference type="PANTHER" id="PTHR31517:SF17">
    <property type="entry name" value="PEROXIDASE 6"/>
    <property type="match status" value="1"/>
</dbReference>
<dbReference type="OrthoDB" id="2113341at2759"/>
<comment type="similarity">
    <text evidence="3">Belongs to the peroxidase family. Ascorbate peroxidase subfamily.</text>
</comment>
<evidence type="ECO:0000256" key="4">
    <source>
        <dbReference type="ARBA" id="ARBA00022559"/>
    </source>
</evidence>
<dbReference type="InterPro" id="IPR019793">
    <property type="entry name" value="Peroxidases_heam-ligand_BS"/>
</dbReference>
<evidence type="ECO:0000256" key="17">
    <source>
        <dbReference type="PIRSR" id="PIRSR600823-5"/>
    </source>
</evidence>
<keyword evidence="9 15" id="KW-0408">Iron</keyword>